<evidence type="ECO:0000256" key="2">
    <source>
        <dbReference type="SAM" id="SignalP"/>
    </source>
</evidence>
<organism evidence="3 4">
    <name type="scientific">Xanthobacter dioxanivorans</name>
    <dbReference type="NCBI Taxonomy" id="2528964"/>
    <lineage>
        <taxon>Bacteria</taxon>
        <taxon>Pseudomonadati</taxon>
        <taxon>Pseudomonadota</taxon>
        <taxon>Alphaproteobacteria</taxon>
        <taxon>Hyphomicrobiales</taxon>
        <taxon>Xanthobacteraceae</taxon>
        <taxon>Xanthobacter</taxon>
    </lineage>
</organism>
<dbReference type="PIRSF" id="PIRSF017082">
    <property type="entry name" value="YflP"/>
    <property type="match status" value="1"/>
</dbReference>
<dbReference type="PANTHER" id="PTHR42928:SF5">
    <property type="entry name" value="BLR1237 PROTEIN"/>
    <property type="match status" value="1"/>
</dbReference>
<dbReference type="EMBL" id="CP063362">
    <property type="protein sequence ID" value="QRG08670.1"/>
    <property type="molecule type" value="Genomic_DNA"/>
</dbReference>
<dbReference type="Gene3D" id="3.40.190.150">
    <property type="entry name" value="Bordetella uptake gene, domain 1"/>
    <property type="match status" value="1"/>
</dbReference>
<dbReference type="CDD" id="cd07012">
    <property type="entry name" value="PBP2_Bug_TTT"/>
    <property type="match status" value="1"/>
</dbReference>
<dbReference type="KEGG" id="xdi:EZH22_10510"/>
<accession>A0A974PS35</accession>
<protein>
    <submittedName>
        <fullName evidence="3">Tripartite tricarboxylate transporter substrate binding protein</fullName>
    </submittedName>
</protein>
<dbReference type="InterPro" id="IPR042100">
    <property type="entry name" value="Bug_dom1"/>
</dbReference>
<gene>
    <name evidence="3" type="ORF">EZH22_10510</name>
</gene>
<dbReference type="InterPro" id="IPR005064">
    <property type="entry name" value="BUG"/>
</dbReference>
<keyword evidence="2" id="KW-0732">Signal</keyword>
<dbReference type="Proteomes" id="UP000596427">
    <property type="component" value="Chromosome"/>
</dbReference>
<feature type="chain" id="PRO_5037793103" evidence="2">
    <location>
        <begin position="26"/>
        <end position="322"/>
    </location>
</feature>
<comment type="similarity">
    <text evidence="1">Belongs to the UPF0065 (bug) family.</text>
</comment>
<name>A0A974PS35_9HYPH</name>
<evidence type="ECO:0000256" key="1">
    <source>
        <dbReference type="ARBA" id="ARBA00006987"/>
    </source>
</evidence>
<proteinExistence type="inferred from homology"/>
<sequence length="322" mass="34260">MKITSYMGIMVFAALSILAAAPARADFPTRPIRLVVVYGPGGANDIIARMIGAKMAEILGQPVVIENKPGANGMIGAQHVAKSAPDGYTLLVGGAPLTVVKALFKAPLIDATKDFAPIGKMVDIPIMLVASKDLPIDTFPQLLKESKAEPDRFSMAVTSPVYGLDLERLNAETGMAIRRVDYRGISEAITDVSQGRVDLLLDTIGGQMPYVKAQRTKILAVLSESRQPNLPDVPTMQELGFKGFIDTPFIGLLAPAGTPANIIAKLSSTMTQAVESDEVKQKLAAMEGFVPAPSGAADFGAYLEAGIERNNEIARRANIQKQ</sequence>
<dbReference type="Gene3D" id="3.40.190.10">
    <property type="entry name" value="Periplasmic binding protein-like II"/>
    <property type="match status" value="1"/>
</dbReference>
<evidence type="ECO:0000313" key="4">
    <source>
        <dbReference type="Proteomes" id="UP000596427"/>
    </source>
</evidence>
<dbReference type="AlphaFoldDB" id="A0A974PS35"/>
<dbReference type="RefSeq" id="WP_203195582.1">
    <property type="nucleotide sequence ID" value="NZ_CP063362.1"/>
</dbReference>
<evidence type="ECO:0000313" key="3">
    <source>
        <dbReference type="EMBL" id="QRG08670.1"/>
    </source>
</evidence>
<dbReference type="SUPFAM" id="SSF53850">
    <property type="entry name" value="Periplasmic binding protein-like II"/>
    <property type="match status" value="1"/>
</dbReference>
<reference evidence="3 4" key="1">
    <citation type="submission" date="2020-10" db="EMBL/GenBank/DDBJ databases">
        <title>Degradation of 1,4-Dioxane by Xanthobacter sp. YN2, via a Novel Group-2 Soluble Di-Iron Monooxygenase.</title>
        <authorList>
            <person name="Ma F."/>
            <person name="Wang Y."/>
            <person name="Yang J."/>
            <person name="Guo H."/>
            <person name="Su D."/>
            <person name="Yu L."/>
        </authorList>
    </citation>
    <scope>NUCLEOTIDE SEQUENCE [LARGE SCALE GENOMIC DNA]</scope>
    <source>
        <strain evidence="3 4">YN2</strain>
    </source>
</reference>
<dbReference type="PANTHER" id="PTHR42928">
    <property type="entry name" value="TRICARBOXYLATE-BINDING PROTEIN"/>
    <property type="match status" value="1"/>
</dbReference>
<keyword evidence="4" id="KW-1185">Reference proteome</keyword>
<feature type="signal peptide" evidence="2">
    <location>
        <begin position="1"/>
        <end position="25"/>
    </location>
</feature>
<dbReference type="Pfam" id="PF03401">
    <property type="entry name" value="TctC"/>
    <property type="match status" value="1"/>
</dbReference>